<keyword evidence="3" id="KW-0805">Transcription regulation</keyword>
<evidence type="ECO:0000256" key="2">
    <source>
        <dbReference type="ARBA" id="ARBA00022763"/>
    </source>
</evidence>
<dbReference type="FunFam" id="3.30.420.40:FF:000058">
    <property type="entry name" value="Putative actin-related protein 5"/>
    <property type="match status" value="1"/>
</dbReference>
<dbReference type="PANTHER" id="PTHR11937">
    <property type="entry name" value="ACTIN"/>
    <property type="match status" value="1"/>
</dbReference>
<evidence type="ECO:0008006" key="12">
    <source>
        <dbReference type="Google" id="ProtNLM"/>
    </source>
</evidence>
<keyword evidence="4 8" id="KW-0175">Coiled coil</keyword>
<name>A0A0P9EWJ4_RHOGW</name>
<accession>A0A0P9EWJ4</accession>
<dbReference type="GO" id="GO:0005634">
    <property type="term" value="C:nucleus"/>
    <property type="evidence" value="ECO:0007669"/>
    <property type="project" value="UniProtKB-SubCell"/>
</dbReference>
<comment type="similarity">
    <text evidence="7">Belongs to the actin family.</text>
</comment>
<keyword evidence="5" id="KW-0804">Transcription</keyword>
<feature type="compositionally biased region" description="Polar residues" evidence="9">
    <location>
        <begin position="1"/>
        <end position="15"/>
    </location>
</feature>
<evidence type="ECO:0000256" key="3">
    <source>
        <dbReference type="ARBA" id="ARBA00023015"/>
    </source>
</evidence>
<keyword evidence="2" id="KW-0227">DNA damage</keyword>
<evidence type="ECO:0000313" key="11">
    <source>
        <dbReference type="Proteomes" id="UP000053890"/>
    </source>
</evidence>
<dbReference type="RefSeq" id="XP_018269722.1">
    <property type="nucleotide sequence ID" value="XM_018417538.1"/>
</dbReference>
<keyword evidence="11" id="KW-1185">Reference proteome</keyword>
<dbReference type="InterPro" id="IPR043129">
    <property type="entry name" value="ATPase_NBD"/>
</dbReference>
<evidence type="ECO:0000256" key="9">
    <source>
        <dbReference type="SAM" id="MobiDB-lite"/>
    </source>
</evidence>
<feature type="region of interest" description="Disordered" evidence="9">
    <location>
        <begin position="482"/>
        <end position="526"/>
    </location>
</feature>
<dbReference type="STRING" id="578459.A0A0P9EWJ4"/>
<protein>
    <recommendedName>
        <fullName evidence="12">Actin-related protein 5</fullName>
    </recommendedName>
</protein>
<feature type="region of interest" description="Disordered" evidence="9">
    <location>
        <begin position="1"/>
        <end position="22"/>
    </location>
</feature>
<evidence type="ECO:0000256" key="4">
    <source>
        <dbReference type="ARBA" id="ARBA00023054"/>
    </source>
</evidence>
<gene>
    <name evidence="10" type="ORF">RHOBADRAFT_54865</name>
</gene>
<dbReference type="GeneID" id="28977986"/>
<dbReference type="AlphaFoldDB" id="A0A0P9EWJ4"/>
<keyword evidence="6" id="KW-0539">Nucleus</keyword>
<dbReference type="SUPFAM" id="SSF53067">
    <property type="entry name" value="Actin-like ATPase domain"/>
    <property type="match status" value="2"/>
</dbReference>
<reference evidence="10 11" key="1">
    <citation type="journal article" date="2015" name="Front. Microbiol.">
        <title>Genome sequence of the plant growth promoting endophytic yeast Rhodotorula graminis WP1.</title>
        <authorList>
            <person name="Firrincieli A."/>
            <person name="Otillar R."/>
            <person name="Salamov A."/>
            <person name="Schmutz J."/>
            <person name="Khan Z."/>
            <person name="Redman R.S."/>
            <person name="Fleck N.D."/>
            <person name="Lindquist E."/>
            <person name="Grigoriev I.V."/>
            <person name="Doty S.L."/>
        </authorList>
    </citation>
    <scope>NUCLEOTIDE SEQUENCE [LARGE SCALE GENOMIC DNA]</scope>
    <source>
        <strain evidence="10 11">WP1</strain>
    </source>
</reference>
<evidence type="ECO:0000256" key="8">
    <source>
        <dbReference type="SAM" id="Coils"/>
    </source>
</evidence>
<evidence type="ECO:0000256" key="7">
    <source>
        <dbReference type="RuleBase" id="RU000487"/>
    </source>
</evidence>
<dbReference type="Pfam" id="PF00022">
    <property type="entry name" value="Actin"/>
    <property type="match status" value="2"/>
</dbReference>
<dbReference type="GO" id="GO:0006974">
    <property type="term" value="P:DNA damage response"/>
    <property type="evidence" value="ECO:0007669"/>
    <property type="project" value="UniProtKB-KW"/>
</dbReference>
<dbReference type="CDD" id="cd10211">
    <property type="entry name" value="ASKHA_NBD_Arp5"/>
    <property type="match status" value="1"/>
</dbReference>
<dbReference type="OrthoDB" id="7340501at2759"/>
<dbReference type="InterPro" id="IPR004000">
    <property type="entry name" value="Actin"/>
</dbReference>
<feature type="coiled-coil region" evidence="8">
    <location>
        <begin position="296"/>
        <end position="324"/>
    </location>
</feature>
<proteinExistence type="inferred from homology"/>
<evidence type="ECO:0000256" key="5">
    <source>
        <dbReference type="ARBA" id="ARBA00023163"/>
    </source>
</evidence>
<evidence type="ECO:0000313" key="10">
    <source>
        <dbReference type="EMBL" id="KPV73673.1"/>
    </source>
</evidence>
<evidence type="ECO:0000256" key="6">
    <source>
        <dbReference type="ARBA" id="ARBA00023242"/>
    </source>
</evidence>
<dbReference type="EMBL" id="KQ474082">
    <property type="protein sequence ID" value="KPV73673.1"/>
    <property type="molecule type" value="Genomic_DNA"/>
</dbReference>
<dbReference type="SMART" id="SM00268">
    <property type="entry name" value="ACTIN"/>
    <property type="match status" value="1"/>
</dbReference>
<dbReference type="FunFam" id="3.30.420.40:FF:000122">
    <property type="entry name" value="ARP5 actin-related protein 5 homolog"/>
    <property type="match status" value="1"/>
</dbReference>
<dbReference type="Gene3D" id="3.30.420.40">
    <property type="match status" value="2"/>
</dbReference>
<sequence length="746" mass="83989">MQRQASTSGAPQPRTSRPVYPIPELAPVVPGPAGWHDYHSFQGSDAVLCIDNGATTLRAGWGTEQHPRIVVDNIAAKYKDRKFNRQVMLAGGEVYVDATSRANTRVPYENDVVVNFDAMESILDYSLVKLGVDTETLHNPIAMTETLCNPAYSRSIMTELLFEGYSAPAVAYGLDSLWSLYANSPDPTVADGLVISSGTANTHVIPVLGGKAIMTSAKKLAWGGSQAAEYLLKLMQLKYPTFPGRLTSYQSSLIYRTHSYHATPSYASTLSTLTTPRALVDLDRIVQFPYVAVQAHEQTEEEARAQMEKRAEATRRLKETAARQRSEKLERQQEELVAFTALQEARPTTSKVDYERRLKDAGFSSSADLDDYLKKLNKSLTRARNRELGIEEENKEAPSFPLIDVPDHQLNEEDLKEKRRQKLMKAGYDARIRLKAEKEEERRRAEEEQRADDELRMSNFEGWLNKLRTEHRDILDKIKERKKRKEQLSDRKSLAAQNRMKSIAGLAADEKLGKKRKRGGEDDGFGANDADWAVYREIGTGDDSEDEEDEQDALNSVEARLLQHDPHFTEDDTASRQALRKHQLLNAFIRGLAPDDPLDTYDPESVEHNSQLHVNLERVRVPEVLWQPHMGGLDQAGLGEIVEHVLRPFSVAERDRLTSNLFLTGGNTHIPNFASRLTASLRPVLPVGAPLHVRGPADTLDAWRGMARWTTSGGEQARRKAFVTRAEYDEHGSEWFKEHGWGNLRL</sequence>
<organism evidence="10 11">
    <name type="scientific">Rhodotorula graminis (strain WP1)</name>
    <dbReference type="NCBI Taxonomy" id="578459"/>
    <lineage>
        <taxon>Eukaryota</taxon>
        <taxon>Fungi</taxon>
        <taxon>Dikarya</taxon>
        <taxon>Basidiomycota</taxon>
        <taxon>Pucciniomycotina</taxon>
        <taxon>Microbotryomycetes</taxon>
        <taxon>Sporidiobolales</taxon>
        <taxon>Sporidiobolaceae</taxon>
        <taxon>Rhodotorula</taxon>
    </lineage>
</organism>
<dbReference type="OMA" id="YPFTEHV"/>
<comment type="subcellular location">
    <subcellularLocation>
        <location evidence="1">Nucleus</location>
    </subcellularLocation>
</comment>
<dbReference type="Proteomes" id="UP000053890">
    <property type="component" value="Unassembled WGS sequence"/>
</dbReference>
<evidence type="ECO:0000256" key="1">
    <source>
        <dbReference type="ARBA" id="ARBA00004123"/>
    </source>
</evidence>